<dbReference type="Proteomes" id="UP000318437">
    <property type="component" value="Unassembled WGS sequence"/>
</dbReference>
<sequence length="359" mass="39599">MPPKSNTEVLFPKLQYLPRDPQKYSPQIALIGCGGITEHHLAAYQAAGYQVTALCDVNRQNAEKRKKQFYPEAQVFTDYRDALKLADIEVVDVTTHPDIRPAIITVCLKAGKHVLSQKPFVLNLDEGERLADLADKSGVLLAVNQNGRWAPHFSYLREVAHSGMIGDIAGVHCGVHWDHSWVKGTAFENVEQLILYDFAIHWFDFLTTVMGDQLPQRVYASTAKTSSQSIKPALLGQASIEYENAQATLVFDGHVPSGSWDRTLIAGSRGLIRSAGRKLASQQIELITSEGSISPELTGTWFPDGFHGTMGELLCAIEEKRQPSHSARNNLRSLELCFAAVASSLSHLPVEPGTIRKLM</sequence>
<dbReference type="SUPFAM" id="SSF55347">
    <property type="entry name" value="Glyceraldehyde-3-phosphate dehydrogenase-like, C-terminal domain"/>
    <property type="match status" value="1"/>
</dbReference>
<evidence type="ECO:0000256" key="2">
    <source>
        <dbReference type="ARBA" id="ARBA00023002"/>
    </source>
</evidence>
<dbReference type="PANTHER" id="PTHR43708">
    <property type="entry name" value="CONSERVED EXPRESSED OXIDOREDUCTASE (EUROFUNG)"/>
    <property type="match status" value="1"/>
</dbReference>
<dbReference type="PANTHER" id="PTHR43708:SF5">
    <property type="entry name" value="CONSERVED EXPRESSED OXIDOREDUCTASE (EUROFUNG)-RELATED"/>
    <property type="match status" value="1"/>
</dbReference>
<dbReference type="Pfam" id="PF22725">
    <property type="entry name" value="GFO_IDH_MocA_C3"/>
    <property type="match status" value="1"/>
</dbReference>
<name>A0A5C6CXB5_9BACT</name>
<keyword evidence="6" id="KW-1185">Reference proteome</keyword>
<evidence type="ECO:0000313" key="5">
    <source>
        <dbReference type="EMBL" id="TWU29232.1"/>
    </source>
</evidence>
<dbReference type="EC" id="1.-.-.-" evidence="5"/>
<dbReference type="RefSeq" id="WP_146447291.1">
    <property type="nucleotide sequence ID" value="NZ_SJPS01000001.1"/>
</dbReference>
<organism evidence="5 6">
    <name type="scientific">Bythopirellula polymerisocia</name>
    <dbReference type="NCBI Taxonomy" id="2528003"/>
    <lineage>
        <taxon>Bacteria</taxon>
        <taxon>Pseudomonadati</taxon>
        <taxon>Planctomycetota</taxon>
        <taxon>Planctomycetia</taxon>
        <taxon>Pirellulales</taxon>
        <taxon>Lacipirellulaceae</taxon>
        <taxon>Bythopirellula</taxon>
    </lineage>
</organism>
<reference evidence="5 6" key="1">
    <citation type="submission" date="2019-02" db="EMBL/GenBank/DDBJ databases">
        <title>Deep-cultivation of Planctomycetes and their phenomic and genomic characterization uncovers novel biology.</title>
        <authorList>
            <person name="Wiegand S."/>
            <person name="Jogler M."/>
            <person name="Boedeker C."/>
            <person name="Pinto D."/>
            <person name="Vollmers J."/>
            <person name="Rivas-Marin E."/>
            <person name="Kohn T."/>
            <person name="Peeters S.H."/>
            <person name="Heuer A."/>
            <person name="Rast P."/>
            <person name="Oberbeckmann S."/>
            <person name="Bunk B."/>
            <person name="Jeske O."/>
            <person name="Meyerdierks A."/>
            <person name="Storesund J.E."/>
            <person name="Kallscheuer N."/>
            <person name="Luecker S."/>
            <person name="Lage O.M."/>
            <person name="Pohl T."/>
            <person name="Merkel B.J."/>
            <person name="Hornburger P."/>
            <person name="Mueller R.-W."/>
            <person name="Bruemmer F."/>
            <person name="Labrenz M."/>
            <person name="Spormann A.M."/>
            <person name="Op Den Camp H."/>
            <person name="Overmann J."/>
            <person name="Amann R."/>
            <person name="Jetten M.S.M."/>
            <person name="Mascher T."/>
            <person name="Medema M.H."/>
            <person name="Devos D.P."/>
            <person name="Kaster A.-K."/>
            <person name="Ovreas L."/>
            <person name="Rohde M."/>
            <person name="Galperin M.Y."/>
            <person name="Jogler C."/>
        </authorList>
    </citation>
    <scope>NUCLEOTIDE SEQUENCE [LARGE SCALE GENOMIC DNA]</scope>
    <source>
        <strain evidence="5 6">Pla144</strain>
    </source>
</reference>
<dbReference type="EMBL" id="SJPS01000001">
    <property type="protein sequence ID" value="TWU29232.1"/>
    <property type="molecule type" value="Genomic_DNA"/>
</dbReference>
<dbReference type="OrthoDB" id="6183734at2"/>
<evidence type="ECO:0000256" key="1">
    <source>
        <dbReference type="ARBA" id="ARBA00010928"/>
    </source>
</evidence>
<dbReference type="GO" id="GO:0000166">
    <property type="term" value="F:nucleotide binding"/>
    <property type="evidence" value="ECO:0007669"/>
    <property type="project" value="InterPro"/>
</dbReference>
<comment type="caution">
    <text evidence="5">The sequence shown here is derived from an EMBL/GenBank/DDBJ whole genome shotgun (WGS) entry which is preliminary data.</text>
</comment>
<dbReference type="Pfam" id="PF01408">
    <property type="entry name" value="GFO_IDH_MocA"/>
    <property type="match status" value="1"/>
</dbReference>
<gene>
    <name evidence="5" type="primary">yvaA</name>
    <name evidence="5" type="ORF">Pla144_00080</name>
</gene>
<comment type="similarity">
    <text evidence="1">Belongs to the Gfo/Idh/MocA family.</text>
</comment>
<protein>
    <submittedName>
        <fullName evidence="5">Putative oxidoreductase YvaA</fullName>
        <ecNumber evidence="5">1.-.-.-</ecNumber>
    </submittedName>
</protein>
<dbReference type="InterPro" id="IPR036291">
    <property type="entry name" value="NAD(P)-bd_dom_sf"/>
</dbReference>
<feature type="domain" description="GFO/IDH/MocA-like oxidoreductase" evidence="4">
    <location>
        <begin position="154"/>
        <end position="272"/>
    </location>
</feature>
<dbReference type="AlphaFoldDB" id="A0A5C6CXB5"/>
<evidence type="ECO:0000259" key="4">
    <source>
        <dbReference type="Pfam" id="PF22725"/>
    </source>
</evidence>
<proteinExistence type="inferred from homology"/>
<keyword evidence="2 5" id="KW-0560">Oxidoreductase</keyword>
<dbReference type="Gene3D" id="3.30.360.10">
    <property type="entry name" value="Dihydrodipicolinate Reductase, domain 2"/>
    <property type="match status" value="1"/>
</dbReference>
<accession>A0A5C6CXB5</accession>
<dbReference type="InterPro" id="IPR051317">
    <property type="entry name" value="Gfo/Idh/MocA_oxidoreduct"/>
</dbReference>
<dbReference type="SUPFAM" id="SSF51735">
    <property type="entry name" value="NAD(P)-binding Rossmann-fold domains"/>
    <property type="match status" value="1"/>
</dbReference>
<dbReference type="InterPro" id="IPR055170">
    <property type="entry name" value="GFO_IDH_MocA-like_dom"/>
</dbReference>
<dbReference type="Gene3D" id="3.40.50.720">
    <property type="entry name" value="NAD(P)-binding Rossmann-like Domain"/>
    <property type="match status" value="1"/>
</dbReference>
<evidence type="ECO:0000259" key="3">
    <source>
        <dbReference type="Pfam" id="PF01408"/>
    </source>
</evidence>
<evidence type="ECO:0000313" key="6">
    <source>
        <dbReference type="Proteomes" id="UP000318437"/>
    </source>
</evidence>
<dbReference type="InterPro" id="IPR000683">
    <property type="entry name" value="Gfo/Idh/MocA-like_OxRdtase_N"/>
</dbReference>
<dbReference type="GO" id="GO:0016491">
    <property type="term" value="F:oxidoreductase activity"/>
    <property type="evidence" value="ECO:0007669"/>
    <property type="project" value="UniProtKB-KW"/>
</dbReference>
<feature type="domain" description="Gfo/Idh/MocA-like oxidoreductase N-terminal" evidence="3">
    <location>
        <begin position="28"/>
        <end position="144"/>
    </location>
</feature>